<organism evidence="9 10">
    <name type="scientific">Xylaria bambusicola</name>
    <dbReference type="NCBI Taxonomy" id="326684"/>
    <lineage>
        <taxon>Eukaryota</taxon>
        <taxon>Fungi</taxon>
        <taxon>Dikarya</taxon>
        <taxon>Ascomycota</taxon>
        <taxon>Pezizomycotina</taxon>
        <taxon>Sordariomycetes</taxon>
        <taxon>Xylariomycetidae</taxon>
        <taxon>Xylariales</taxon>
        <taxon>Xylariaceae</taxon>
        <taxon>Xylaria</taxon>
    </lineage>
</organism>
<dbReference type="AlphaFoldDB" id="A0AAN7UHC3"/>
<keyword evidence="3 6" id="KW-0812">Transmembrane</keyword>
<feature type="transmembrane region" description="Helical" evidence="6">
    <location>
        <begin position="70"/>
        <end position="91"/>
    </location>
</feature>
<keyword evidence="2" id="KW-1003">Cell membrane</keyword>
<dbReference type="InterPro" id="IPR027379">
    <property type="entry name" value="CLS_N"/>
</dbReference>
<feature type="transmembrane region" description="Helical" evidence="6">
    <location>
        <begin position="36"/>
        <end position="58"/>
    </location>
</feature>
<keyword evidence="5 6" id="KW-0472">Membrane</keyword>
<reference evidence="9 10" key="1">
    <citation type="submission" date="2023-10" db="EMBL/GenBank/DDBJ databases">
        <title>Draft genome sequence of Xylaria bambusicola isolate GMP-LS, the root and basal stem rot pathogen of sugarcane in Indonesia.</title>
        <authorList>
            <person name="Selvaraj P."/>
            <person name="Muralishankar V."/>
            <person name="Muruganantham S."/>
            <person name="Sp S."/>
            <person name="Haryani S."/>
            <person name="Lau K.J.X."/>
            <person name="Naqvi N.I."/>
        </authorList>
    </citation>
    <scope>NUCLEOTIDE SEQUENCE [LARGE SCALE GENOMIC DNA]</scope>
    <source>
        <strain evidence="9">GMP-LS</strain>
    </source>
</reference>
<evidence type="ECO:0000256" key="6">
    <source>
        <dbReference type="SAM" id="Phobius"/>
    </source>
</evidence>
<dbReference type="EMBL" id="JAWHQM010000011">
    <property type="protein sequence ID" value="KAK5629353.1"/>
    <property type="molecule type" value="Genomic_DNA"/>
</dbReference>
<feature type="domain" description="Cardiolipin synthase N-terminal" evidence="8">
    <location>
        <begin position="51"/>
        <end position="92"/>
    </location>
</feature>
<evidence type="ECO:0000256" key="1">
    <source>
        <dbReference type="ARBA" id="ARBA00004651"/>
    </source>
</evidence>
<gene>
    <name evidence="9" type="ORF">RRF57_005068</name>
</gene>
<dbReference type="Pfam" id="PF13396">
    <property type="entry name" value="PLDc_N"/>
    <property type="match status" value="1"/>
</dbReference>
<name>A0AAN7UHC3_9PEZI</name>
<evidence type="ECO:0000256" key="3">
    <source>
        <dbReference type="ARBA" id="ARBA00022692"/>
    </source>
</evidence>
<keyword evidence="10" id="KW-1185">Reference proteome</keyword>
<dbReference type="GO" id="GO:0005886">
    <property type="term" value="C:plasma membrane"/>
    <property type="evidence" value="ECO:0007669"/>
    <property type="project" value="UniProtKB-SubCell"/>
</dbReference>
<dbReference type="Proteomes" id="UP001305414">
    <property type="component" value="Unassembled WGS sequence"/>
</dbReference>
<keyword evidence="7" id="KW-0732">Signal</keyword>
<feature type="signal peptide" evidence="7">
    <location>
        <begin position="1"/>
        <end position="20"/>
    </location>
</feature>
<feature type="chain" id="PRO_5042931395" description="Cardiolipin synthase N-terminal domain-containing protein" evidence="7">
    <location>
        <begin position="21"/>
        <end position="104"/>
    </location>
</feature>
<comment type="subcellular location">
    <subcellularLocation>
        <location evidence="1">Cell membrane</location>
        <topology evidence="1">Multi-pass membrane protein</topology>
    </subcellularLocation>
</comment>
<evidence type="ECO:0000259" key="8">
    <source>
        <dbReference type="Pfam" id="PF13396"/>
    </source>
</evidence>
<keyword evidence="4 6" id="KW-1133">Transmembrane helix</keyword>
<evidence type="ECO:0000256" key="4">
    <source>
        <dbReference type="ARBA" id="ARBA00022989"/>
    </source>
</evidence>
<evidence type="ECO:0000256" key="7">
    <source>
        <dbReference type="SAM" id="SignalP"/>
    </source>
</evidence>
<evidence type="ECO:0000256" key="5">
    <source>
        <dbReference type="ARBA" id="ARBA00023136"/>
    </source>
</evidence>
<evidence type="ECO:0000313" key="9">
    <source>
        <dbReference type="EMBL" id="KAK5629353.1"/>
    </source>
</evidence>
<protein>
    <recommendedName>
        <fullName evidence="8">Cardiolipin synthase N-terminal domain-containing protein</fullName>
    </recommendedName>
</protein>
<proteinExistence type="predicted"/>
<sequence length="104" mass="11519">MLHNVSCILLQLCLASWALAAPLADEAITATSKNPWKYGAGGGIAGFIVLVLDLIVFIEVLKSNRPTTNKLLWCLIVFLFPIIGMLIYFLFSNRKAHNTYEPLP</sequence>
<comment type="caution">
    <text evidence="9">The sequence shown here is derived from an EMBL/GenBank/DDBJ whole genome shotgun (WGS) entry which is preliminary data.</text>
</comment>
<evidence type="ECO:0000256" key="2">
    <source>
        <dbReference type="ARBA" id="ARBA00022475"/>
    </source>
</evidence>
<evidence type="ECO:0000313" key="10">
    <source>
        <dbReference type="Proteomes" id="UP001305414"/>
    </source>
</evidence>
<accession>A0AAN7UHC3</accession>